<evidence type="ECO:0000313" key="4">
    <source>
        <dbReference type="Proteomes" id="UP000533476"/>
    </source>
</evidence>
<evidence type="ECO:0000313" key="3">
    <source>
        <dbReference type="EMBL" id="NMP21161.1"/>
    </source>
</evidence>
<keyword evidence="4" id="KW-1185">Reference proteome</keyword>
<keyword evidence="1" id="KW-0175">Coiled coil</keyword>
<dbReference type="EMBL" id="JABBVZ010000004">
    <property type="protein sequence ID" value="NMP21161.1"/>
    <property type="molecule type" value="Genomic_DNA"/>
</dbReference>
<evidence type="ECO:0000256" key="2">
    <source>
        <dbReference type="SAM" id="Phobius"/>
    </source>
</evidence>
<dbReference type="RefSeq" id="WP_169096213.1">
    <property type="nucleotide sequence ID" value="NZ_JABBVZ010000004.1"/>
</dbReference>
<keyword evidence="2" id="KW-1133">Transmembrane helix</keyword>
<keyword evidence="2" id="KW-0472">Membrane</keyword>
<reference evidence="3 4" key="1">
    <citation type="submission" date="2020-04" db="EMBL/GenBank/DDBJ databases">
        <authorList>
            <person name="Zhang R."/>
            <person name="Schippers A."/>
        </authorList>
    </citation>
    <scope>NUCLEOTIDE SEQUENCE [LARGE SCALE GENOMIC DNA]</scope>
    <source>
        <strain evidence="3 4">DSM 109850</strain>
    </source>
</reference>
<sequence>MALKLAAALLVVVAAVGLGRLASRPFRMRVLTLEAFQRLARRLDPFIVIKQMPLASALPEASRGLGLIAPAVTQLVGNLGHPDADVGELWSAMLERVPGLWDEDRALLRDFGRVLGRTDALAQRSELQAVQAELSRLIEEARRKEAQDGRLYPALVGALGVMVVILML</sequence>
<name>A0A7Y0L1R8_9FIRM</name>
<feature type="coiled-coil region" evidence="1">
    <location>
        <begin position="120"/>
        <end position="147"/>
    </location>
</feature>
<evidence type="ECO:0008006" key="5">
    <source>
        <dbReference type="Google" id="ProtNLM"/>
    </source>
</evidence>
<organism evidence="3 4">
    <name type="scientific">Sulfobacillus harzensis</name>
    <dbReference type="NCBI Taxonomy" id="2729629"/>
    <lineage>
        <taxon>Bacteria</taxon>
        <taxon>Bacillati</taxon>
        <taxon>Bacillota</taxon>
        <taxon>Clostridia</taxon>
        <taxon>Eubacteriales</taxon>
        <taxon>Clostridiales Family XVII. Incertae Sedis</taxon>
        <taxon>Sulfobacillus</taxon>
    </lineage>
</organism>
<evidence type="ECO:0000256" key="1">
    <source>
        <dbReference type="SAM" id="Coils"/>
    </source>
</evidence>
<dbReference type="InterPro" id="IPR014198">
    <property type="entry name" value="Spore_III_AB"/>
</dbReference>
<protein>
    <recommendedName>
        <fullName evidence="5">Stage III sporulation protein AB</fullName>
    </recommendedName>
</protein>
<dbReference type="AlphaFoldDB" id="A0A7Y0L1R8"/>
<keyword evidence="2" id="KW-0812">Transmembrane</keyword>
<accession>A0A7Y0L1R8</accession>
<comment type="caution">
    <text evidence="3">The sequence shown here is derived from an EMBL/GenBank/DDBJ whole genome shotgun (WGS) entry which is preliminary data.</text>
</comment>
<feature type="transmembrane region" description="Helical" evidence="2">
    <location>
        <begin position="151"/>
        <end position="167"/>
    </location>
</feature>
<dbReference type="Proteomes" id="UP000533476">
    <property type="component" value="Unassembled WGS sequence"/>
</dbReference>
<proteinExistence type="predicted"/>
<gene>
    <name evidence="3" type="ORF">HIJ39_02150</name>
</gene>
<dbReference type="Pfam" id="PF09548">
    <property type="entry name" value="Spore_III_AB"/>
    <property type="match status" value="1"/>
</dbReference>